<accession>A0A3D9B2I9</accession>
<keyword evidence="2" id="KW-1185">Reference proteome</keyword>
<protein>
    <submittedName>
        <fullName evidence="1">Uncharacterized protein</fullName>
    </submittedName>
</protein>
<dbReference type="RefSeq" id="WP_116098919.1">
    <property type="nucleotide sequence ID" value="NZ_QNVU01000024.1"/>
</dbReference>
<sequence length="118" mass="14064">MSNVLDKNYPEISFKTDAEDLKVMINFINEFASGIVDIQDIERKKSIILLKEVRDKMEMKELQKRGTNKQFLMKFKAYHLHALLVCFMFNDRINSKRIFEKNCIDAYKNQFHQKLLAL</sequence>
<dbReference type="Proteomes" id="UP000256924">
    <property type="component" value="Unassembled WGS sequence"/>
</dbReference>
<reference evidence="1 2" key="1">
    <citation type="journal article" date="2004" name="Emerg. Infect. Dis.">
        <title>Amoebae-resisting bacteria isolated from human nasal swabs by amoebal coculture.</title>
        <authorList>
            <person name="Greub G."/>
            <person name="La Scola B."/>
            <person name="Raoult D."/>
        </authorList>
    </citation>
    <scope>NUCLEOTIDE SEQUENCE [LARGE SCALE GENOMIC DNA]</scope>
    <source>
        <strain evidence="1 2">CCUG 51329</strain>
    </source>
</reference>
<organism evidence="1 2">
    <name type="scientific">Candidatus Chryseobacterium massiliense</name>
    <dbReference type="NCBI Taxonomy" id="204089"/>
    <lineage>
        <taxon>Bacteria</taxon>
        <taxon>Pseudomonadati</taxon>
        <taxon>Bacteroidota</taxon>
        <taxon>Flavobacteriia</taxon>
        <taxon>Flavobacteriales</taxon>
        <taxon>Weeksellaceae</taxon>
        <taxon>Chryseobacterium group</taxon>
        <taxon>Chryseobacterium</taxon>
    </lineage>
</organism>
<evidence type="ECO:0000313" key="2">
    <source>
        <dbReference type="Proteomes" id="UP000256924"/>
    </source>
</evidence>
<name>A0A3D9B2I9_9FLAO</name>
<comment type="caution">
    <text evidence="1">The sequence shown here is derived from an EMBL/GenBank/DDBJ whole genome shotgun (WGS) entry which is preliminary data.</text>
</comment>
<gene>
    <name evidence="1" type="ORF">DRF68_12495</name>
</gene>
<proteinExistence type="predicted"/>
<dbReference type="EMBL" id="QNVU01000024">
    <property type="protein sequence ID" value="REC47854.1"/>
    <property type="molecule type" value="Genomic_DNA"/>
</dbReference>
<dbReference type="AlphaFoldDB" id="A0A3D9B2I9"/>
<evidence type="ECO:0000313" key="1">
    <source>
        <dbReference type="EMBL" id="REC47854.1"/>
    </source>
</evidence>